<sequence>MITPPASRRRFLESTAAGMMLAPALGASRTEDPPRRPKVAALASTYFYLSHAYHIVGRFLDGFPHYAGGPAAEGRGDSLHRPGFDVASLYIEQASDATDLGRAKAKAYGVRLSPTIEDALTLGTGKLAVDAVLLIAEHGDYPLNEKLQKLYPRGAYFRKVLDVFRASGKVAPVFIDKHLSYSRAEGQQMVDQARALGVPLMAGSSLPVTWRLPELEIPLGRPFREVLVASRGNLEIFGFHALETLQCMAERRDRKGKTQGVKSVTYLEGPEVWEAGDKGLWSWDLLRHALGRSHTVNPGDVRQNCRDFATPSVRDASTILRGPNAFVVEYEDGLRATAMILNGHVDDTTVAVRTRDSQGRETIASTLTYLPAPPGARFFDPLVLRIEDFFRSGKPPYPVERTLLTGGILDAALDSRIRGHAPVATPELAAIDYEAPADSGFIRTPLTDPTPNRL</sequence>
<organism evidence="1 2">
    <name type="scientific">Aquisphaera giovannonii</name>
    <dbReference type="NCBI Taxonomy" id="406548"/>
    <lineage>
        <taxon>Bacteria</taxon>
        <taxon>Pseudomonadati</taxon>
        <taxon>Planctomycetota</taxon>
        <taxon>Planctomycetia</taxon>
        <taxon>Isosphaerales</taxon>
        <taxon>Isosphaeraceae</taxon>
        <taxon>Aquisphaera</taxon>
    </lineage>
</organism>
<dbReference type="KEGG" id="agv:OJF2_42000"/>
<evidence type="ECO:0000313" key="1">
    <source>
        <dbReference type="EMBL" id="QEH35645.1"/>
    </source>
</evidence>
<name>A0A5B9W691_9BACT</name>
<dbReference type="Proteomes" id="UP000324233">
    <property type="component" value="Chromosome"/>
</dbReference>
<reference evidence="1 2" key="1">
    <citation type="submission" date="2019-08" db="EMBL/GenBank/DDBJ databases">
        <title>Deep-cultivation of Planctomycetes and their phenomic and genomic characterization uncovers novel biology.</title>
        <authorList>
            <person name="Wiegand S."/>
            <person name="Jogler M."/>
            <person name="Boedeker C."/>
            <person name="Pinto D."/>
            <person name="Vollmers J."/>
            <person name="Rivas-Marin E."/>
            <person name="Kohn T."/>
            <person name="Peeters S.H."/>
            <person name="Heuer A."/>
            <person name="Rast P."/>
            <person name="Oberbeckmann S."/>
            <person name="Bunk B."/>
            <person name="Jeske O."/>
            <person name="Meyerdierks A."/>
            <person name="Storesund J.E."/>
            <person name="Kallscheuer N."/>
            <person name="Luecker S."/>
            <person name="Lage O.M."/>
            <person name="Pohl T."/>
            <person name="Merkel B.J."/>
            <person name="Hornburger P."/>
            <person name="Mueller R.-W."/>
            <person name="Bruemmer F."/>
            <person name="Labrenz M."/>
            <person name="Spormann A.M."/>
            <person name="Op den Camp H."/>
            <person name="Overmann J."/>
            <person name="Amann R."/>
            <person name="Jetten M.S.M."/>
            <person name="Mascher T."/>
            <person name="Medema M.H."/>
            <person name="Devos D.P."/>
            <person name="Kaster A.-K."/>
            <person name="Ovreas L."/>
            <person name="Rohde M."/>
            <person name="Galperin M.Y."/>
            <person name="Jogler C."/>
        </authorList>
    </citation>
    <scope>NUCLEOTIDE SEQUENCE [LARGE SCALE GENOMIC DNA]</scope>
    <source>
        <strain evidence="1 2">OJF2</strain>
    </source>
</reference>
<keyword evidence="2" id="KW-1185">Reference proteome</keyword>
<evidence type="ECO:0008006" key="3">
    <source>
        <dbReference type="Google" id="ProtNLM"/>
    </source>
</evidence>
<protein>
    <recommendedName>
        <fullName evidence="3">Gfo/Idh/MocA-like oxidoreductase N-terminal domain-containing protein</fullName>
    </recommendedName>
</protein>
<dbReference type="PROSITE" id="PS51318">
    <property type="entry name" value="TAT"/>
    <property type="match status" value="1"/>
</dbReference>
<dbReference type="InterPro" id="IPR006311">
    <property type="entry name" value="TAT_signal"/>
</dbReference>
<dbReference type="EMBL" id="CP042997">
    <property type="protein sequence ID" value="QEH35645.1"/>
    <property type="molecule type" value="Genomic_DNA"/>
</dbReference>
<dbReference type="RefSeq" id="WP_246196082.1">
    <property type="nucleotide sequence ID" value="NZ_CP042997.1"/>
</dbReference>
<accession>A0A5B9W691</accession>
<dbReference type="AlphaFoldDB" id="A0A5B9W691"/>
<proteinExistence type="predicted"/>
<gene>
    <name evidence="1" type="ORF">OJF2_42000</name>
</gene>
<evidence type="ECO:0000313" key="2">
    <source>
        <dbReference type="Proteomes" id="UP000324233"/>
    </source>
</evidence>